<protein>
    <recommendedName>
        <fullName evidence="9">RNA-dependent RNA polymerase</fullName>
        <ecNumber evidence="9">2.7.7.48</ecNumber>
    </recommendedName>
</protein>
<keyword evidence="2 9" id="KW-0696">RNA-directed RNA polymerase</keyword>
<dbReference type="Pfam" id="PF26252">
    <property type="entry name" value="RdRP_helical"/>
    <property type="match status" value="1"/>
</dbReference>
<organism evidence="11 12">
    <name type="scientific">Escallonia rubra</name>
    <dbReference type="NCBI Taxonomy" id="112253"/>
    <lineage>
        <taxon>Eukaryota</taxon>
        <taxon>Viridiplantae</taxon>
        <taxon>Streptophyta</taxon>
        <taxon>Embryophyta</taxon>
        <taxon>Tracheophyta</taxon>
        <taxon>Spermatophyta</taxon>
        <taxon>Magnoliopsida</taxon>
        <taxon>eudicotyledons</taxon>
        <taxon>Gunneridae</taxon>
        <taxon>Pentapetalae</taxon>
        <taxon>asterids</taxon>
        <taxon>campanulids</taxon>
        <taxon>Escalloniales</taxon>
        <taxon>Escalloniaceae</taxon>
        <taxon>Escallonia</taxon>
    </lineage>
</organism>
<dbReference type="InterPro" id="IPR057298">
    <property type="entry name" value="RDR6-like_RBD"/>
</dbReference>
<dbReference type="GO" id="GO:0030422">
    <property type="term" value="P:siRNA processing"/>
    <property type="evidence" value="ECO:0007669"/>
    <property type="project" value="TreeGrafter"/>
</dbReference>
<reference evidence="11" key="1">
    <citation type="submission" date="2022-12" db="EMBL/GenBank/DDBJ databases">
        <title>Draft genome assemblies for two species of Escallonia (Escalloniales).</title>
        <authorList>
            <person name="Chanderbali A."/>
            <person name="Dervinis C."/>
            <person name="Anghel I."/>
            <person name="Soltis D."/>
            <person name="Soltis P."/>
            <person name="Zapata F."/>
        </authorList>
    </citation>
    <scope>NUCLEOTIDE SEQUENCE</scope>
    <source>
        <strain evidence="11">UCBG92.1500</strain>
        <tissue evidence="11">Leaf</tissue>
    </source>
</reference>
<keyword evidence="5 8" id="KW-0694">RNA-binding</keyword>
<comment type="catalytic activity">
    <reaction evidence="7 9">
        <text>RNA(n) + a ribonucleoside 5'-triphosphate = RNA(n+1) + diphosphate</text>
        <dbReference type="Rhea" id="RHEA:21248"/>
        <dbReference type="Rhea" id="RHEA-COMP:14527"/>
        <dbReference type="Rhea" id="RHEA-COMP:17342"/>
        <dbReference type="ChEBI" id="CHEBI:33019"/>
        <dbReference type="ChEBI" id="CHEBI:61557"/>
        <dbReference type="ChEBI" id="CHEBI:140395"/>
        <dbReference type="EC" id="2.7.7.48"/>
    </reaction>
</comment>
<evidence type="ECO:0000256" key="5">
    <source>
        <dbReference type="ARBA" id="ARBA00022884"/>
    </source>
</evidence>
<comment type="caution">
    <text evidence="11">The sequence shown here is derived from an EMBL/GenBank/DDBJ whole genome shotgun (WGS) entry which is preliminary data.</text>
</comment>
<keyword evidence="6 9" id="KW-0943">RNA-mediated gene silencing</keyword>
<dbReference type="InterPro" id="IPR057596">
    <property type="entry name" value="RDRP_core"/>
</dbReference>
<evidence type="ECO:0000256" key="7">
    <source>
        <dbReference type="ARBA" id="ARBA00048744"/>
    </source>
</evidence>
<dbReference type="InterPro" id="IPR035979">
    <property type="entry name" value="RBD_domain_sf"/>
</dbReference>
<evidence type="ECO:0000256" key="4">
    <source>
        <dbReference type="ARBA" id="ARBA00022695"/>
    </source>
</evidence>
<dbReference type="InterPro" id="IPR058751">
    <property type="entry name" value="RDRP_helical"/>
</dbReference>
<dbReference type="Pfam" id="PF24572">
    <property type="entry name" value="RBD_RDR6"/>
    <property type="match status" value="1"/>
</dbReference>
<dbReference type="Proteomes" id="UP001187471">
    <property type="component" value="Unassembled WGS sequence"/>
</dbReference>
<keyword evidence="3 9" id="KW-0808">Transferase</keyword>
<evidence type="ECO:0000256" key="2">
    <source>
        <dbReference type="ARBA" id="ARBA00022484"/>
    </source>
</evidence>
<dbReference type="EC" id="2.7.7.48" evidence="9"/>
<dbReference type="Pfam" id="PF26253">
    <property type="entry name" value="RdRP_head"/>
    <property type="match status" value="1"/>
</dbReference>
<dbReference type="SUPFAM" id="SSF54928">
    <property type="entry name" value="RNA-binding domain, RBD"/>
    <property type="match status" value="1"/>
</dbReference>
<dbReference type="AlphaFoldDB" id="A0AA88RM29"/>
<evidence type="ECO:0000313" key="11">
    <source>
        <dbReference type="EMBL" id="KAK2985431.1"/>
    </source>
</evidence>
<dbReference type="PANTHER" id="PTHR23079:SF18">
    <property type="entry name" value="RNA-DEPENDENT RNA POLYMERASE 6"/>
    <property type="match status" value="1"/>
</dbReference>
<dbReference type="InterPro" id="IPR000504">
    <property type="entry name" value="RRM_dom"/>
</dbReference>
<gene>
    <name evidence="11" type="ORF">RJ640_021135</name>
</gene>
<dbReference type="InterPro" id="IPR058752">
    <property type="entry name" value="RDRP_C_head"/>
</dbReference>
<name>A0AA88RM29_9ASTE</name>
<comment type="similarity">
    <text evidence="1 9">Belongs to the RdRP family.</text>
</comment>
<evidence type="ECO:0000256" key="6">
    <source>
        <dbReference type="ARBA" id="ARBA00023158"/>
    </source>
</evidence>
<keyword evidence="12" id="KW-1185">Reference proteome</keyword>
<feature type="domain" description="RRM" evidence="10">
    <location>
        <begin position="13"/>
        <end position="113"/>
    </location>
</feature>
<evidence type="ECO:0000256" key="1">
    <source>
        <dbReference type="ARBA" id="ARBA00005762"/>
    </source>
</evidence>
<sequence length="1211" mass="138437">MAFKGSENDLVVTQVSVAGFVDTVTAKELSDYLEENIGIVWRCRLKTSSTPHGSYPNFEVNTVDIQSMNYEKVTPHAFVHFSSPDNAKSALDAAGRSELILFKRPLRVSLGPENPHRMNQRRMTIEPFKLSDVHLEIGLLASRDEFFVSWRGNPTGVDFVVDSFNGRCEFLFAKDTAFSFKGKTQHAVIKCDFRVEFLVTDINEVTQYKDTSYLIILLQLASSPLVYYRTADDDIEESVPFNLLDDDDPWIRTTDFTPSGAIGRCNTYRLMIQPRHRVELNKAMNYLSEHRVPKVYAGNQLFVRDEPDFGMPMSDPFFCIQYKKGFTFKILFLVNAVMQKGIINQHQLSNRFFNLLRSQPEEVNVAALKHLYSNRRPLYDAYGRMKLLHEWLLKTPKLFVRPREMDDTIEVRRLVITPARAYCLPPEIEISNRVLRNYRELSDRFIRVTFMDEGMQMLNKAVLQYHVAPIVKDVRSNSTAQKTGMFRRVKTILSQGFYLCGRKYSFLAFSANQLRDRSAWFFAEGPNTSVRDIITWMGRFTNKNVAKCAARMGQCFSSTYPTVRVPQNEVDLDLPDIKRNGYVFSDGIGKISPDLAREVAERLQLSVNPPSAYQIRYAGFKGVVTCWPAENDKIRLSLRRSMDKFISKHNILEICSWTRLLPGFLNRQIVTLLSTLDVQDEIFWEMQGTMVSKLNQMLVDNDVAFDVVTASCAEQGNTAAIMLSAGFKPQTEPHLRGMLTSIRAAQLGDLREKARIFVPQGRWLMGCLDELGVLEQGQCFVQVSNPSLEKCFSKHGSKFTDVGNSRVVVKGLVAVAKNPCLHPGDVRILEAIDVPGLHHLFDCLVFPQKGERPHADEASGSDLDGDLYFVTWDQNLIPPSKRSWNPMEYPPAEQKVLPREVRHPDIIDFFSMNMVNENLGAISNAHVVHADLSEYGALDEKCLKLAELAALAVDFPKTGKNVIMPSQLKPKLYPDFMGKEEFQSYKSTKILGKLYRQIKDACNEDVAASSELASLPGSIPYDRDLEIPGSTTFIAEAWNSKCIYDRQLIGLLGQYNVNREEEVVTGHIWSMPKYSSKKQGELKERLKHAYSAMRKEFRKVFEHMDSDFDKLSEDEKNILYEQKASAWYQVTYHPDWVKKSLELQEPDSAANAVMLSFAWIATDYLARIKIRRRGNKKVRRRGNRRVRRRGSRWVDSTKPIDSLARYLADRI</sequence>
<evidence type="ECO:0000256" key="8">
    <source>
        <dbReference type="PROSITE-ProRule" id="PRU00176"/>
    </source>
</evidence>
<dbReference type="Pfam" id="PF24577">
    <property type="entry name" value="RDR6_2nd"/>
    <property type="match status" value="1"/>
</dbReference>
<dbReference type="GO" id="GO:0003968">
    <property type="term" value="F:RNA-directed RNA polymerase activity"/>
    <property type="evidence" value="ECO:0007669"/>
    <property type="project" value="UniProtKB-KW"/>
</dbReference>
<proteinExistence type="inferred from homology"/>
<dbReference type="InterPro" id="IPR057297">
    <property type="entry name" value="RDR6-like_2nd"/>
</dbReference>
<dbReference type="GO" id="GO:0031380">
    <property type="term" value="C:nuclear RNA-directed RNA polymerase complex"/>
    <property type="evidence" value="ECO:0007669"/>
    <property type="project" value="TreeGrafter"/>
</dbReference>
<dbReference type="GO" id="GO:0003723">
    <property type="term" value="F:RNA binding"/>
    <property type="evidence" value="ECO:0007669"/>
    <property type="project" value="UniProtKB-UniRule"/>
</dbReference>
<dbReference type="PANTHER" id="PTHR23079">
    <property type="entry name" value="RNA-DEPENDENT RNA POLYMERASE"/>
    <property type="match status" value="1"/>
</dbReference>
<dbReference type="Pfam" id="PF05183">
    <property type="entry name" value="RdRP"/>
    <property type="match status" value="1"/>
</dbReference>
<evidence type="ECO:0000256" key="3">
    <source>
        <dbReference type="ARBA" id="ARBA00022679"/>
    </source>
</evidence>
<dbReference type="PROSITE" id="PS50102">
    <property type="entry name" value="RRM"/>
    <property type="match status" value="1"/>
</dbReference>
<accession>A0AA88RM29</accession>
<dbReference type="InterPro" id="IPR007855">
    <property type="entry name" value="RDRP"/>
</dbReference>
<comment type="function">
    <text evidence="9">Probably involved in the RNA silencing pathway and required for the generation of small interfering RNAs (siRNAs).</text>
</comment>
<evidence type="ECO:0000256" key="9">
    <source>
        <dbReference type="RuleBase" id="RU363098"/>
    </source>
</evidence>
<evidence type="ECO:0000313" key="12">
    <source>
        <dbReference type="Proteomes" id="UP001187471"/>
    </source>
</evidence>
<evidence type="ECO:0000259" key="10">
    <source>
        <dbReference type="PROSITE" id="PS50102"/>
    </source>
</evidence>
<keyword evidence="4 9" id="KW-0548">Nucleotidyltransferase</keyword>
<dbReference type="EMBL" id="JAVXUO010001154">
    <property type="protein sequence ID" value="KAK2985431.1"/>
    <property type="molecule type" value="Genomic_DNA"/>
</dbReference>